<feature type="region of interest" description="Disordered" evidence="9">
    <location>
        <begin position="432"/>
        <end position="533"/>
    </location>
</feature>
<proteinExistence type="predicted"/>
<dbReference type="AlphaFoldDB" id="A0A5B8MVJ9"/>
<dbReference type="Gene3D" id="1.10.510.10">
    <property type="entry name" value="Transferase(Phosphotransferase) domain 1"/>
    <property type="match status" value="1"/>
</dbReference>
<evidence type="ECO:0000313" key="12">
    <source>
        <dbReference type="Proteomes" id="UP000316726"/>
    </source>
</evidence>
<dbReference type="Pfam" id="PF00069">
    <property type="entry name" value="Pkinase"/>
    <property type="match status" value="1"/>
</dbReference>
<evidence type="ECO:0000259" key="10">
    <source>
        <dbReference type="PROSITE" id="PS50011"/>
    </source>
</evidence>
<dbReference type="STRING" id="1764295.A0A5B8MVJ9"/>
<sequence length="596" mass="67286">MANRNLQWQQNQVSTRKKGLANYKIIREVESSPYQLFKARRIVDRLFCIIKRIDLSNLTEEEKLLSFNEVKVLASLKCQYIVTCYDSFTEGNSLYVVVEYTHMGSLKKKLANQRGKLLGERSVWKYFLQIAAAVLNMNQNSILHGSLQPQSIFLNSKDDIRLSNFGRAIRLSRSSHQRDSHRARRKKGLTYNTKTEMLSLGYLLYELCTLKSVNDSKQHSNNLSGMGLGAVNGTNQANGKVSYNDLAPISHGYSPELETLVKDLLSSDPSQRPSIQEVWTSPLVRNKALNSNVQMPKVFFPQLQVLNEMKNKYSSAKGGRHWSRIGGQEKNSRGMGRNNFPLADAIRQIKWDNAGGHGAAGGFELHDYNDQLHELQYGSYHHPINGDINYRGNRGKGQDNGRYNLRGSMNGDGNIHAQDLRTKVESDWIGQKRGSINPSSHGAQHMGSHMGSEGSNKGPITAIMRKGNGYPPTGKGVTSPKGSKPGNRNQGRRRLKDELDNWMASKENDSRHSQMMPGGANGVSKDNRSKERLGKRTDLLNNMMPDYGRRKREMENEKLDWCLKFLVMGPIGPWSDNDDLVKNEFNDYVARSIQYT</sequence>
<dbReference type="EC" id="2.7.11.1" evidence="1"/>
<keyword evidence="3" id="KW-0808">Transferase</keyword>
<dbReference type="InterPro" id="IPR000719">
    <property type="entry name" value="Prot_kinase_dom"/>
</dbReference>
<evidence type="ECO:0000256" key="9">
    <source>
        <dbReference type="SAM" id="MobiDB-lite"/>
    </source>
</evidence>
<dbReference type="PROSITE" id="PS50011">
    <property type="entry name" value="PROTEIN_KINASE_DOM"/>
    <property type="match status" value="1"/>
</dbReference>
<evidence type="ECO:0000256" key="8">
    <source>
        <dbReference type="ARBA" id="ARBA00048679"/>
    </source>
</evidence>
<evidence type="ECO:0000256" key="4">
    <source>
        <dbReference type="ARBA" id="ARBA00022741"/>
    </source>
</evidence>
<keyword evidence="2 11" id="KW-0723">Serine/threonine-protein kinase</keyword>
<keyword evidence="6" id="KW-0067">ATP-binding</keyword>
<dbReference type="Gene3D" id="3.30.200.20">
    <property type="entry name" value="Phosphorylase Kinase, domain 1"/>
    <property type="match status" value="1"/>
</dbReference>
<comment type="catalytic activity">
    <reaction evidence="7">
        <text>L-threonyl-[protein] + ATP = O-phospho-L-threonyl-[protein] + ADP + H(+)</text>
        <dbReference type="Rhea" id="RHEA:46608"/>
        <dbReference type="Rhea" id="RHEA-COMP:11060"/>
        <dbReference type="Rhea" id="RHEA-COMP:11605"/>
        <dbReference type="ChEBI" id="CHEBI:15378"/>
        <dbReference type="ChEBI" id="CHEBI:30013"/>
        <dbReference type="ChEBI" id="CHEBI:30616"/>
        <dbReference type="ChEBI" id="CHEBI:61977"/>
        <dbReference type="ChEBI" id="CHEBI:456216"/>
        <dbReference type="EC" id="2.7.11.1"/>
    </reaction>
</comment>
<organism evidence="11 12">
    <name type="scientific">Chloropicon primus</name>
    <dbReference type="NCBI Taxonomy" id="1764295"/>
    <lineage>
        <taxon>Eukaryota</taxon>
        <taxon>Viridiplantae</taxon>
        <taxon>Chlorophyta</taxon>
        <taxon>Chloropicophyceae</taxon>
        <taxon>Chloropicales</taxon>
        <taxon>Chloropicaceae</taxon>
        <taxon>Chloropicon</taxon>
    </lineage>
</organism>
<reference evidence="11 12" key="1">
    <citation type="submission" date="2018-07" db="EMBL/GenBank/DDBJ databases">
        <title>The complete nuclear genome of the prasinophyte Chloropicon primus (CCMP1205).</title>
        <authorList>
            <person name="Pombert J.-F."/>
            <person name="Otis C."/>
            <person name="Turmel M."/>
            <person name="Lemieux C."/>
        </authorList>
    </citation>
    <scope>NUCLEOTIDE SEQUENCE [LARGE SCALE GENOMIC DNA]</scope>
    <source>
        <strain evidence="11 12">CCMP1205</strain>
    </source>
</reference>
<evidence type="ECO:0000256" key="1">
    <source>
        <dbReference type="ARBA" id="ARBA00012513"/>
    </source>
</evidence>
<name>A0A5B8MVJ9_9CHLO</name>
<dbReference type="SUPFAM" id="SSF56112">
    <property type="entry name" value="Protein kinase-like (PK-like)"/>
    <property type="match status" value="1"/>
</dbReference>
<dbReference type="InterPro" id="IPR051131">
    <property type="entry name" value="NEK_Ser/Thr_kinase_NIMA"/>
</dbReference>
<keyword evidence="12" id="KW-1185">Reference proteome</keyword>
<dbReference type="GO" id="GO:0005524">
    <property type="term" value="F:ATP binding"/>
    <property type="evidence" value="ECO:0007669"/>
    <property type="project" value="UniProtKB-KW"/>
</dbReference>
<gene>
    <name evidence="11" type="ORF">A3770_14p73460</name>
</gene>
<keyword evidence="4" id="KW-0547">Nucleotide-binding</keyword>
<dbReference type="EMBL" id="CP031047">
    <property type="protein sequence ID" value="QDZ24828.1"/>
    <property type="molecule type" value="Genomic_DNA"/>
</dbReference>
<evidence type="ECO:0000256" key="6">
    <source>
        <dbReference type="ARBA" id="ARBA00022840"/>
    </source>
</evidence>
<dbReference type="PANTHER" id="PTHR44899">
    <property type="entry name" value="CAMK FAMILY PROTEIN KINASE"/>
    <property type="match status" value="1"/>
</dbReference>
<evidence type="ECO:0000256" key="7">
    <source>
        <dbReference type="ARBA" id="ARBA00047899"/>
    </source>
</evidence>
<feature type="region of interest" description="Disordered" evidence="9">
    <location>
        <begin position="316"/>
        <end position="337"/>
    </location>
</feature>
<feature type="domain" description="Protein kinase" evidence="10">
    <location>
        <begin position="23"/>
        <end position="284"/>
    </location>
</feature>
<protein>
    <recommendedName>
        <fullName evidence="1">non-specific serine/threonine protein kinase</fullName>
        <ecNumber evidence="1">2.7.11.1</ecNumber>
    </recommendedName>
</protein>
<evidence type="ECO:0000256" key="2">
    <source>
        <dbReference type="ARBA" id="ARBA00022527"/>
    </source>
</evidence>
<evidence type="ECO:0000256" key="3">
    <source>
        <dbReference type="ARBA" id="ARBA00022679"/>
    </source>
</evidence>
<evidence type="ECO:0000256" key="5">
    <source>
        <dbReference type="ARBA" id="ARBA00022777"/>
    </source>
</evidence>
<keyword evidence="5 11" id="KW-0418">Kinase</keyword>
<dbReference type="GO" id="GO:0004674">
    <property type="term" value="F:protein serine/threonine kinase activity"/>
    <property type="evidence" value="ECO:0007669"/>
    <property type="project" value="UniProtKB-KW"/>
</dbReference>
<accession>A0A5B8MVJ9</accession>
<dbReference type="Proteomes" id="UP000316726">
    <property type="component" value="Chromosome 14"/>
</dbReference>
<dbReference type="OrthoDB" id="6778822at2759"/>
<dbReference type="PANTHER" id="PTHR44899:SF7">
    <property type="entry name" value="NIMA-RELATED KINASE"/>
    <property type="match status" value="1"/>
</dbReference>
<comment type="catalytic activity">
    <reaction evidence="8">
        <text>L-seryl-[protein] + ATP = O-phospho-L-seryl-[protein] + ADP + H(+)</text>
        <dbReference type="Rhea" id="RHEA:17989"/>
        <dbReference type="Rhea" id="RHEA-COMP:9863"/>
        <dbReference type="Rhea" id="RHEA-COMP:11604"/>
        <dbReference type="ChEBI" id="CHEBI:15378"/>
        <dbReference type="ChEBI" id="CHEBI:29999"/>
        <dbReference type="ChEBI" id="CHEBI:30616"/>
        <dbReference type="ChEBI" id="CHEBI:83421"/>
        <dbReference type="ChEBI" id="CHEBI:456216"/>
        <dbReference type="EC" id="2.7.11.1"/>
    </reaction>
</comment>
<evidence type="ECO:0000313" key="11">
    <source>
        <dbReference type="EMBL" id="QDZ24828.1"/>
    </source>
</evidence>
<dbReference type="InterPro" id="IPR011009">
    <property type="entry name" value="Kinase-like_dom_sf"/>
</dbReference>